<gene>
    <name evidence="9" type="primary">nifK_1</name>
    <name evidence="9" type="ORF">SIID45300_00561</name>
</gene>
<dbReference type="NCBIfam" id="TIGR01285">
    <property type="entry name" value="nifN"/>
    <property type="match status" value="1"/>
</dbReference>
<feature type="region of interest" description="Disordered" evidence="7">
    <location>
        <begin position="438"/>
        <end position="465"/>
    </location>
</feature>
<proteinExistence type="inferred from homology"/>
<feature type="compositionally biased region" description="Basic and acidic residues" evidence="7">
    <location>
        <begin position="447"/>
        <end position="456"/>
    </location>
</feature>
<dbReference type="Pfam" id="PF00148">
    <property type="entry name" value="Oxidored_nitro"/>
    <property type="match status" value="1"/>
</dbReference>
<dbReference type="InterPro" id="IPR005975">
    <property type="entry name" value="Nase_Mo-Fe_CF"/>
</dbReference>
<dbReference type="InterPro" id="IPR000318">
    <property type="entry name" value="Nase_comp1_CS"/>
</dbReference>
<name>A0ABQ0C5U4_9PROT</name>
<dbReference type="InterPro" id="IPR000510">
    <property type="entry name" value="Nase/OxRdtase_comp1"/>
</dbReference>
<dbReference type="InterPro" id="IPR050152">
    <property type="entry name" value="ChlB/BchB/BchZ"/>
</dbReference>
<evidence type="ECO:0000256" key="4">
    <source>
        <dbReference type="ARBA" id="ARBA00013282"/>
    </source>
</evidence>
<evidence type="ECO:0000256" key="2">
    <source>
        <dbReference type="ARBA" id="ARBA00005155"/>
    </source>
</evidence>
<dbReference type="PANTHER" id="PTHR33712:SF7">
    <property type="entry name" value="LIGHT-INDEPENDENT PROTOCHLOROPHYLLIDE REDUCTASE SUBUNIT B"/>
    <property type="match status" value="1"/>
</dbReference>
<evidence type="ECO:0000256" key="7">
    <source>
        <dbReference type="SAM" id="MobiDB-lite"/>
    </source>
</evidence>
<dbReference type="Gene3D" id="3.40.50.1980">
    <property type="entry name" value="Nitrogenase molybdenum iron protein domain"/>
    <property type="match status" value="3"/>
</dbReference>
<evidence type="ECO:0000256" key="6">
    <source>
        <dbReference type="RuleBase" id="RU004021"/>
    </source>
</evidence>
<dbReference type="EMBL" id="BAAFGK010000002">
    <property type="protein sequence ID" value="GAB0056256.1"/>
    <property type="molecule type" value="Genomic_DNA"/>
</dbReference>
<comment type="pathway">
    <text evidence="2">Cofactor biosynthesis; Fe-Mo cofactor biosynthesis.</text>
</comment>
<keyword evidence="10" id="KW-1185">Reference proteome</keyword>
<dbReference type="PANTHER" id="PTHR33712">
    <property type="entry name" value="LIGHT-INDEPENDENT PROTOCHLOROPHYLLIDE REDUCTASE SUBUNIT B"/>
    <property type="match status" value="1"/>
</dbReference>
<dbReference type="PROSITE" id="PS00699">
    <property type="entry name" value="NITROGENASE_1_1"/>
    <property type="match status" value="1"/>
</dbReference>
<dbReference type="RefSeq" id="WP_420903969.1">
    <property type="nucleotide sequence ID" value="NZ_BAAFGK010000002.1"/>
</dbReference>
<evidence type="ECO:0000313" key="9">
    <source>
        <dbReference type="EMBL" id="GAB0056256.1"/>
    </source>
</evidence>
<keyword evidence="5 6" id="KW-0535">Nitrogen fixation</keyword>
<accession>A0ABQ0C5U4</accession>
<sequence length="465" mass="50524">MNGPIRKRKPLTVRPLKSSPTVGAVLAFQGMAGAMPILHGSQGCSAFTKVMFVRHFREPIAIQTTAMDQTSTVMGGDDNLIEALDTVAAKHHPALIGVVSTGLTALPGSDLNRAIKQFRADYPQWRQIPVIPVQAPDFAGSMSDGHAAAVMAMIDQLVEARPWQADQTLPMVNVLASSTLTPGDLEEIAELLEALGLQAVFLPDLAASLDGHLADGSHGALTSGGTPLTFFNMLHRARATLVIGHPLFPAAELLQSRCPMPVLRFDHLMGLDACDRLVSELIPFCDGWGMARIERWRRQLLDAMLDTHFYLGLKRVALAGEAELLLGFRQLLAEMGAVSVACVVPEWPRDGQMTADESWMVGDLDDLERLAGERAAQLLIGGSPLEESARRLKIPLHRAGYPIFDRLGEFRRVRVGYRGARDTLFELANLLLAHQPHGIPPSLTGPRRSELDKGASNDDGTLQYP</sequence>
<evidence type="ECO:0000256" key="1">
    <source>
        <dbReference type="ARBA" id="ARBA00003171"/>
    </source>
</evidence>
<comment type="function">
    <text evidence="1">This protein may play a role in the biosynthesis of the prosthetic group of nitrogenase (FeMo cofactor).</text>
</comment>
<comment type="similarity">
    <text evidence="3 6">Belongs to the NifD/NifK/NifE/NifN family.</text>
</comment>
<feature type="domain" description="Nitrogenase/oxidoreductase component 1" evidence="8">
    <location>
        <begin position="20"/>
        <end position="431"/>
    </location>
</feature>
<evidence type="ECO:0000256" key="3">
    <source>
        <dbReference type="ARBA" id="ARBA00011002"/>
    </source>
</evidence>
<dbReference type="SUPFAM" id="SSF53807">
    <property type="entry name" value="Helical backbone' metal receptor"/>
    <property type="match status" value="1"/>
</dbReference>
<dbReference type="Proteomes" id="UP001628193">
    <property type="component" value="Unassembled WGS sequence"/>
</dbReference>
<comment type="caution">
    <text evidence="9">The sequence shown here is derived from an EMBL/GenBank/DDBJ whole genome shotgun (WGS) entry which is preliminary data.</text>
</comment>
<protein>
    <recommendedName>
        <fullName evidence="4">Nitrogenase iron-molybdenum cofactor biosynthesis protein NifN</fullName>
    </recommendedName>
</protein>
<organism evidence="9 10">
    <name type="scientific">Candidatus Magnetaquiglobus chichijimensis</name>
    <dbReference type="NCBI Taxonomy" id="3141448"/>
    <lineage>
        <taxon>Bacteria</taxon>
        <taxon>Pseudomonadati</taxon>
        <taxon>Pseudomonadota</taxon>
        <taxon>Magnetococcia</taxon>
        <taxon>Magnetococcales</taxon>
        <taxon>Candidatus Magnetaquicoccaceae</taxon>
        <taxon>Candidatus Magnetaquiglobus</taxon>
    </lineage>
</organism>
<reference evidence="9 10" key="1">
    <citation type="submission" date="2024-09" db="EMBL/GenBank/DDBJ databases">
        <title>Draft genome sequence of Candidatus Magnetaquicoccaceae bacterium FCR-1.</title>
        <authorList>
            <person name="Shimoshige H."/>
            <person name="Shimamura S."/>
            <person name="Taoka A."/>
            <person name="Kobayashi H."/>
            <person name="Maekawa T."/>
        </authorList>
    </citation>
    <scope>NUCLEOTIDE SEQUENCE [LARGE SCALE GENOMIC DNA]</scope>
    <source>
        <strain evidence="9 10">FCR-1</strain>
    </source>
</reference>
<keyword evidence="9" id="KW-0560">Oxidoreductase</keyword>
<dbReference type="Gene3D" id="6.10.250.1090">
    <property type="match status" value="1"/>
</dbReference>
<dbReference type="GO" id="GO:0016163">
    <property type="term" value="F:nitrogenase activity"/>
    <property type="evidence" value="ECO:0007669"/>
    <property type="project" value="UniProtKB-EC"/>
</dbReference>
<evidence type="ECO:0000313" key="10">
    <source>
        <dbReference type="Proteomes" id="UP001628193"/>
    </source>
</evidence>
<evidence type="ECO:0000256" key="5">
    <source>
        <dbReference type="ARBA" id="ARBA00023231"/>
    </source>
</evidence>
<evidence type="ECO:0000259" key="8">
    <source>
        <dbReference type="Pfam" id="PF00148"/>
    </source>
</evidence>